<evidence type="ECO:0000313" key="3">
    <source>
        <dbReference type="Proteomes" id="UP000623467"/>
    </source>
</evidence>
<name>A0A8H6ZE33_9AGAR</name>
<dbReference type="AlphaFoldDB" id="A0A8H6ZE33"/>
<comment type="caution">
    <text evidence="2">The sequence shown here is derived from an EMBL/GenBank/DDBJ whole genome shotgun (WGS) entry which is preliminary data.</text>
</comment>
<feature type="signal peptide" evidence="1">
    <location>
        <begin position="1"/>
        <end position="20"/>
    </location>
</feature>
<dbReference type="OrthoDB" id="3054781at2759"/>
<dbReference type="EMBL" id="JACAZH010000003">
    <property type="protein sequence ID" value="KAF7373940.1"/>
    <property type="molecule type" value="Genomic_DNA"/>
</dbReference>
<keyword evidence="3" id="KW-1185">Reference proteome</keyword>
<feature type="chain" id="PRO_5034424655" evidence="1">
    <location>
        <begin position="21"/>
        <end position="72"/>
    </location>
</feature>
<sequence>MQRNLVLSFVISLFIIAVSAAPIPDPSSMTIPSREIEHAPFVGMSEVARGLPEAEPQIETENARACRLYACI</sequence>
<evidence type="ECO:0000313" key="2">
    <source>
        <dbReference type="EMBL" id="KAF7373940.1"/>
    </source>
</evidence>
<evidence type="ECO:0000256" key="1">
    <source>
        <dbReference type="SAM" id="SignalP"/>
    </source>
</evidence>
<keyword evidence="1" id="KW-0732">Signal</keyword>
<organism evidence="2 3">
    <name type="scientific">Mycena sanguinolenta</name>
    <dbReference type="NCBI Taxonomy" id="230812"/>
    <lineage>
        <taxon>Eukaryota</taxon>
        <taxon>Fungi</taxon>
        <taxon>Dikarya</taxon>
        <taxon>Basidiomycota</taxon>
        <taxon>Agaricomycotina</taxon>
        <taxon>Agaricomycetes</taxon>
        <taxon>Agaricomycetidae</taxon>
        <taxon>Agaricales</taxon>
        <taxon>Marasmiineae</taxon>
        <taxon>Mycenaceae</taxon>
        <taxon>Mycena</taxon>
    </lineage>
</organism>
<protein>
    <submittedName>
        <fullName evidence="2">Uncharacterized protein</fullName>
    </submittedName>
</protein>
<proteinExistence type="predicted"/>
<gene>
    <name evidence="2" type="ORF">MSAN_00606400</name>
</gene>
<accession>A0A8H6ZE33</accession>
<reference evidence="2" key="1">
    <citation type="submission" date="2020-05" db="EMBL/GenBank/DDBJ databases">
        <title>Mycena genomes resolve the evolution of fungal bioluminescence.</title>
        <authorList>
            <person name="Tsai I.J."/>
        </authorList>
    </citation>
    <scope>NUCLEOTIDE SEQUENCE</scope>
    <source>
        <strain evidence="2">160909Yilan</strain>
    </source>
</reference>
<dbReference type="Proteomes" id="UP000623467">
    <property type="component" value="Unassembled WGS sequence"/>
</dbReference>